<feature type="transmembrane region" description="Helical" evidence="6">
    <location>
        <begin position="332"/>
        <end position="358"/>
    </location>
</feature>
<dbReference type="PRINTS" id="PR00625">
    <property type="entry name" value="JDOMAIN"/>
</dbReference>
<feature type="transmembrane region" description="Helical" evidence="6">
    <location>
        <begin position="97"/>
        <end position="118"/>
    </location>
</feature>
<dbReference type="PANTHER" id="PTHR44027:SF7">
    <property type="entry name" value="DNAJ HOMOLOG SUBFAMILY C MEMBER 5 HOMOLOG"/>
    <property type="match status" value="1"/>
</dbReference>
<comment type="subcellular location">
    <subcellularLocation>
        <location evidence="1">Membrane</location>
        <topology evidence="1">Lipid-anchor</topology>
    </subcellularLocation>
</comment>
<dbReference type="InterPro" id="IPR018253">
    <property type="entry name" value="DnaJ_domain_CS"/>
</dbReference>
<protein>
    <recommendedName>
        <fullName evidence="7">J domain-containing protein</fullName>
    </recommendedName>
</protein>
<keyword evidence="3" id="KW-0564">Palmitate</keyword>
<gene>
    <name evidence="8" type="ORF">CU098_007655</name>
</gene>
<keyword evidence="4" id="KW-0143">Chaperone</keyword>
<dbReference type="CDD" id="cd06257">
    <property type="entry name" value="DnaJ"/>
    <property type="match status" value="1"/>
</dbReference>
<keyword evidence="6" id="KW-0812">Transmembrane</keyword>
<evidence type="ECO:0000256" key="1">
    <source>
        <dbReference type="ARBA" id="ARBA00004635"/>
    </source>
</evidence>
<dbReference type="SUPFAM" id="SSF46565">
    <property type="entry name" value="Chaperone J-domain"/>
    <property type="match status" value="1"/>
</dbReference>
<evidence type="ECO:0000256" key="6">
    <source>
        <dbReference type="SAM" id="Phobius"/>
    </source>
</evidence>
<dbReference type="PROSITE" id="PS00636">
    <property type="entry name" value="DNAJ_1"/>
    <property type="match status" value="1"/>
</dbReference>
<keyword evidence="6" id="KW-1133">Transmembrane helix</keyword>
<feature type="transmembrane region" description="Helical" evidence="6">
    <location>
        <begin position="296"/>
        <end position="320"/>
    </location>
</feature>
<dbReference type="Proteomes" id="UP000253551">
    <property type="component" value="Unassembled WGS sequence"/>
</dbReference>
<evidence type="ECO:0000256" key="2">
    <source>
        <dbReference type="ARBA" id="ARBA00023136"/>
    </source>
</evidence>
<dbReference type="PANTHER" id="PTHR44027">
    <property type="entry name" value="DNAJ HOMOLOG SUBFAMILY C MEMBER 5 HOMOLOG"/>
    <property type="match status" value="1"/>
</dbReference>
<dbReference type="PROSITE" id="PS50076">
    <property type="entry name" value="DNAJ_2"/>
    <property type="match status" value="1"/>
</dbReference>
<evidence type="ECO:0000313" key="9">
    <source>
        <dbReference type="Proteomes" id="UP000253551"/>
    </source>
</evidence>
<dbReference type="AlphaFoldDB" id="A0A367K0G9"/>
<dbReference type="EMBL" id="PJQM01002404">
    <property type="protein sequence ID" value="RCH95639.1"/>
    <property type="molecule type" value="Genomic_DNA"/>
</dbReference>
<evidence type="ECO:0000259" key="7">
    <source>
        <dbReference type="PROSITE" id="PS50076"/>
    </source>
</evidence>
<evidence type="ECO:0000313" key="8">
    <source>
        <dbReference type="EMBL" id="RCH95639.1"/>
    </source>
</evidence>
<evidence type="ECO:0000256" key="5">
    <source>
        <dbReference type="ARBA" id="ARBA00023288"/>
    </source>
</evidence>
<dbReference type="STRING" id="4846.A0A367K0G9"/>
<evidence type="ECO:0000256" key="4">
    <source>
        <dbReference type="ARBA" id="ARBA00023186"/>
    </source>
</evidence>
<dbReference type="GO" id="GO:0016020">
    <property type="term" value="C:membrane"/>
    <property type="evidence" value="ECO:0007669"/>
    <property type="project" value="UniProtKB-SubCell"/>
</dbReference>
<feature type="transmembrane region" description="Helical" evidence="6">
    <location>
        <begin position="130"/>
        <end position="149"/>
    </location>
</feature>
<dbReference type="Gene3D" id="1.10.287.110">
    <property type="entry name" value="DnaJ domain"/>
    <property type="match status" value="1"/>
</dbReference>
<dbReference type="Pfam" id="PF10269">
    <property type="entry name" value="Tmemb_185A"/>
    <property type="match status" value="1"/>
</dbReference>
<keyword evidence="2 6" id="KW-0472">Membrane</keyword>
<organism evidence="8 9">
    <name type="scientific">Rhizopus stolonifer</name>
    <name type="common">Rhizopus nigricans</name>
    <dbReference type="NCBI Taxonomy" id="4846"/>
    <lineage>
        <taxon>Eukaryota</taxon>
        <taxon>Fungi</taxon>
        <taxon>Fungi incertae sedis</taxon>
        <taxon>Mucoromycota</taxon>
        <taxon>Mucoromycotina</taxon>
        <taxon>Mucoromycetes</taxon>
        <taxon>Mucorales</taxon>
        <taxon>Mucorineae</taxon>
        <taxon>Rhizopodaceae</taxon>
        <taxon>Rhizopus</taxon>
    </lineage>
</organism>
<comment type="caution">
    <text evidence="8">The sequence shown here is derived from an EMBL/GenBank/DDBJ whole genome shotgun (WGS) entry which is preliminary data.</text>
</comment>
<dbReference type="InterPro" id="IPR051434">
    <property type="entry name" value="DnaJ_C_subfamily_member5"/>
</dbReference>
<dbReference type="GO" id="GO:0005737">
    <property type="term" value="C:cytoplasm"/>
    <property type="evidence" value="ECO:0007669"/>
    <property type="project" value="UniProtKB-ARBA"/>
</dbReference>
<name>A0A367K0G9_RHIST</name>
<reference evidence="8 9" key="1">
    <citation type="journal article" date="2018" name="G3 (Bethesda)">
        <title>Phylogenetic and Phylogenomic Definition of Rhizopus Species.</title>
        <authorList>
            <person name="Gryganskyi A.P."/>
            <person name="Golan J."/>
            <person name="Dolatabadi S."/>
            <person name="Mondo S."/>
            <person name="Robb S."/>
            <person name="Idnurm A."/>
            <person name="Muszewska A."/>
            <person name="Steczkiewicz K."/>
            <person name="Masonjones S."/>
            <person name="Liao H.L."/>
            <person name="Gajdeczka M.T."/>
            <person name="Anike F."/>
            <person name="Vuek A."/>
            <person name="Anishchenko I.M."/>
            <person name="Voigt K."/>
            <person name="de Hoog G.S."/>
            <person name="Smith M.E."/>
            <person name="Heitman J."/>
            <person name="Vilgalys R."/>
            <person name="Stajich J.E."/>
        </authorList>
    </citation>
    <scope>NUCLEOTIDE SEQUENCE [LARGE SCALE GENOMIC DNA]</scope>
    <source>
        <strain evidence="8 9">LSU 92-RS-03</strain>
    </source>
</reference>
<keyword evidence="5" id="KW-0449">Lipoprotein</keyword>
<evidence type="ECO:0000256" key="3">
    <source>
        <dbReference type="ARBA" id="ARBA00023139"/>
    </source>
</evidence>
<dbReference type="SMART" id="SM00271">
    <property type="entry name" value="DnaJ"/>
    <property type="match status" value="1"/>
</dbReference>
<keyword evidence="9" id="KW-1185">Reference proteome</keyword>
<dbReference type="OrthoDB" id="10250354at2759"/>
<feature type="transmembrane region" description="Helical" evidence="6">
    <location>
        <begin position="211"/>
        <end position="229"/>
    </location>
</feature>
<feature type="transmembrane region" description="Helical" evidence="6">
    <location>
        <begin position="257"/>
        <end position="275"/>
    </location>
</feature>
<feature type="transmembrane region" description="Helical" evidence="6">
    <location>
        <begin position="236"/>
        <end position="251"/>
    </location>
</feature>
<sequence>MNSDPTEQDTTALYIILGIEKTATPEAIKKAYRKLALRYHPDKNPNSEEQFRSINHAYEILSDPRKKRIYDRYGNVGLNMANTMGGAGMFLDPEIEAMALAFFCLASVILVTVLIWLVFVCLRVDDSIKWPWSIVFIPLWSLDGLLLWASIYRMKHDDPYEEQEEPRETDELLGSTKKKTTRYVKYQFISTCLLVLFQLLIVLQLDNVVQWPVTCVFLPFYAYQLMCWVLGKGTDIVLTVQITCVLLQLIFPGYSWAIVFIPCYMLGMYYGYVLWKQYKSFASMSDIQAQQQGKRVVLIASVVYVSVAALFYTVLGFIIYRLDGFVSIRLVYLFIPVFIILSILLCCTGCCLPCMLLASSLSQEETIIGSSRRIAE</sequence>
<dbReference type="InterPro" id="IPR001623">
    <property type="entry name" value="DnaJ_domain"/>
</dbReference>
<feature type="transmembrane region" description="Helical" evidence="6">
    <location>
        <begin position="186"/>
        <end position="205"/>
    </location>
</feature>
<feature type="domain" description="J" evidence="7">
    <location>
        <begin position="12"/>
        <end position="74"/>
    </location>
</feature>
<proteinExistence type="predicted"/>
<dbReference type="InterPro" id="IPR019396">
    <property type="entry name" value="TM_Fragile-X-F-assoc"/>
</dbReference>
<dbReference type="InterPro" id="IPR036869">
    <property type="entry name" value="J_dom_sf"/>
</dbReference>
<dbReference type="Pfam" id="PF00226">
    <property type="entry name" value="DnaJ"/>
    <property type="match status" value="1"/>
</dbReference>
<accession>A0A367K0G9</accession>